<dbReference type="SUPFAM" id="SSF51735">
    <property type="entry name" value="NAD(P)-binding Rossmann-fold domains"/>
    <property type="match status" value="1"/>
</dbReference>
<dbReference type="GO" id="GO:0016616">
    <property type="term" value="F:oxidoreductase activity, acting on the CH-OH group of donors, NAD or NADP as acceptor"/>
    <property type="evidence" value="ECO:0007669"/>
    <property type="project" value="TreeGrafter"/>
</dbReference>
<evidence type="ECO:0000256" key="2">
    <source>
        <dbReference type="ARBA" id="ARBA00023445"/>
    </source>
</evidence>
<feature type="domain" description="NAD-dependent epimerase/dehydratase" evidence="3">
    <location>
        <begin position="4"/>
        <end position="244"/>
    </location>
</feature>
<keyword evidence="5" id="KW-1185">Reference proteome</keyword>
<dbReference type="CDD" id="cd05227">
    <property type="entry name" value="AR_SDR_e"/>
    <property type="match status" value="1"/>
</dbReference>
<proteinExistence type="inferred from homology"/>
<evidence type="ECO:0000256" key="1">
    <source>
        <dbReference type="ARBA" id="ARBA00023002"/>
    </source>
</evidence>
<organism evidence="4 5">
    <name type="scientific">Pseudochryseolinea flava</name>
    <dbReference type="NCBI Taxonomy" id="2059302"/>
    <lineage>
        <taxon>Bacteria</taxon>
        <taxon>Pseudomonadati</taxon>
        <taxon>Bacteroidota</taxon>
        <taxon>Cytophagia</taxon>
        <taxon>Cytophagales</taxon>
        <taxon>Fulvivirgaceae</taxon>
        <taxon>Pseudochryseolinea</taxon>
    </lineage>
</organism>
<dbReference type="AlphaFoldDB" id="A0A364XWK7"/>
<dbReference type="Proteomes" id="UP000251889">
    <property type="component" value="Unassembled WGS sequence"/>
</dbReference>
<dbReference type="Pfam" id="PF01370">
    <property type="entry name" value="Epimerase"/>
    <property type="match status" value="1"/>
</dbReference>
<gene>
    <name evidence="4" type="ORF">DQQ10_23700</name>
</gene>
<dbReference type="InterPro" id="IPR036291">
    <property type="entry name" value="NAD(P)-bd_dom_sf"/>
</dbReference>
<dbReference type="EMBL" id="QMFY01000017">
    <property type="protein sequence ID" value="RAV98538.1"/>
    <property type="molecule type" value="Genomic_DNA"/>
</dbReference>
<evidence type="ECO:0000259" key="3">
    <source>
        <dbReference type="Pfam" id="PF01370"/>
    </source>
</evidence>
<dbReference type="PANTHER" id="PTHR10366:SF564">
    <property type="entry name" value="STEROL-4-ALPHA-CARBOXYLATE 3-DEHYDROGENASE, DECARBOXYLATING"/>
    <property type="match status" value="1"/>
</dbReference>
<comment type="similarity">
    <text evidence="2">Belongs to the NAD(P)-dependent epimerase/dehydratase family. Dihydroflavonol-4-reductase subfamily.</text>
</comment>
<keyword evidence="1" id="KW-0560">Oxidoreductase</keyword>
<evidence type="ECO:0000313" key="5">
    <source>
        <dbReference type="Proteomes" id="UP000251889"/>
    </source>
</evidence>
<dbReference type="Gene3D" id="3.40.50.720">
    <property type="entry name" value="NAD(P)-binding Rossmann-like Domain"/>
    <property type="match status" value="1"/>
</dbReference>
<dbReference type="RefSeq" id="WP_112749431.1">
    <property type="nucleotide sequence ID" value="NZ_QMFY01000017.1"/>
</dbReference>
<dbReference type="InterPro" id="IPR001509">
    <property type="entry name" value="Epimerase_deHydtase"/>
</dbReference>
<dbReference type="OrthoDB" id="9778052at2"/>
<name>A0A364XWK7_9BACT</name>
<comment type="caution">
    <text evidence="4">The sequence shown here is derived from an EMBL/GenBank/DDBJ whole genome shotgun (WGS) entry which is preliminary data.</text>
</comment>
<protein>
    <submittedName>
        <fullName evidence="4">Aldehyde reductase</fullName>
    </submittedName>
</protein>
<accession>A0A364XWK7</accession>
<dbReference type="PANTHER" id="PTHR10366">
    <property type="entry name" value="NAD DEPENDENT EPIMERASE/DEHYDRATASE"/>
    <property type="match status" value="1"/>
</dbReference>
<sequence>MKRVLLTGVTGFLGSHTAIQLLNKGYTVIGTLRDHNRTTSMKDVIARHTKNIDHLTIVEAELNDETIWHRLMRDIDYVQHIASPFPRKLPKHEDELIVPAKAGTLNILKAAAANGVSRVVMTSSVASIVYGKKQEDLHHRFNENDWTNASVKGDSTPYFRSKTIAEKAAWEFIKQAPTSLELVTVLPGAILGPVLEQDFGTSANIVMKMLDGSSPALPKLGFDIVDVRSVADLLIRAMELPQAANNRYIASSGYLSFKEVAEILKRQYPKRKIPSVELPNFVVKLFSRFDPSIRPILIDLGKVRKVDNTKAKNELGWNPLPAKDAIISCAESVFNVGLIQ</sequence>
<reference evidence="4 5" key="1">
    <citation type="submission" date="2018-06" db="EMBL/GenBank/DDBJ databases">
        <title>Chryseolinea flavus sp. nov., a member of the phylum Bacteroidetes isolated from soil.</title>
        <authorList>
            <person name="Li Y."/>
            <person name="Wang J."/>
        </authorList>
    </citation>
    <scope>NUCLEOTIDE SEQUENCE [LARGE SCALE GENOMIC DNA]</scope>
    <source>
        <strain evidence="4 5">SDU1-6</strain>
    </source>
</reference>
<dbReference type="InterPro" id="IPR050425">
    <property type="entry name" value="NAD(P)_dehydrat-like"/>
</dbReference>
<dbReference type="FunFam" id="3.40.50.720:FF:000336">
    <property type="entry name" value="Aldehyde reductase"/>
    <property type="match status" value="1"/>
</dbReference>
<evidence type="ECO:0000313" key="4">
    <source>
        <dbReference type="EMBL" id="RAV98538.1"/>
    </source>
</evidence>